<proteinExistence type="predicted"/>
<dbReference type="SUPFAM" id="SSF52172">
    <property type="entry name" value="CheY-like"/>
    <property type="match status" value="1"/>
</dbReference>
<keyword evidence="2" id="KW-0418">Kinase</keyword>
<dbReference type="Proteomes" id="UP001500767">
    <property type="component" value="Unassembled WGS sequence"/>
</dbReference>
<organism evidence="6 7">
    <name type="scientific">Microlunatus spumicola</name>
    <dbReference type="NCBI Taxonomy" id="81499"/>
    <lineage>
        <taxon>Bacteria</taxon>
        <taxon>Bacillati</taxon>
        <taxon>Actinomycetota</taxon>
        <taxon>Actinomycetes</taxon>
        <taxon>Propionibacteriales</taxon>
        <taxon>Propionibacteriaceae</taxon>
        <taxon>Microlunatus</taxon>
    </lineage>
</organism>
<dbReference type="PIRSF" id="PIRSF036625">
    <property type="entry name" value="GAF_ANTAR"/>
    <property type="match status" value="1"/>
</dbReference>
<sequence length="246" mass="26857">MQDEMPGSHLADVFARVQSLMLAVGSLTSLLNELVHTAASVVPDTSCGITVQREGEATTVASSDDRARSIDETQYSMSEGPCLHSLHTGELVAMDDLDTETRWPGYVERARRQGLRSSLSLPLTLGAGPFGAMNLYSFAAPHSFTPERRRELELVAAQAAGALRLADQRLHDDEVRGHLEQALDSRGVIDQALGIIMAQQRCTSTVAFDLLRRQSQSTHRRLREVAIDLIVHVTGEAPQAGKRFEA</sequence>
<evidence type="ECO:0000256" key="3">
    <source>
        <dbReference type="ARBA" id="ARBA00023015"/>
    </source>
</evidence>
<dbReference type="InterPro" id="IPR011006">
    <property type="entry name" value="CheY-like_superfamily"/>
</dbReference>
<evidence type="ECO:0000313" key="7">
    <source>
        <dbReference type="Proteomes" id="UP001500767"/>
    </source>
</evidence>
<dbReference type="EMBL" id="BAAAYR010000001">
    <property type="protein sequence ID" value="GAA3558376.1"/>
    <property type="molecule type" value="Genomic_DNA"/>
</dbReference>
<dbReference type="Gene3D" id="3.30.450.40">
    <property type="match status" value="1"/>
</dbReference>
<evidence type="ECO:0000256" key="4">
    <source>
        <dbReference type="ARBA" id="ARBA00023163"/>
    </source>
</evidence>
<dbReference type="SUPFAM" id="SSF55781">
    <property type="entry name" value="GAF domain-like"/>
    <property type="match status" value="1"/>
</dbReference>
<keyword evidence="3" id="KW-0805">Transcription regulation</keyword>
<comment type="caution">
    <text evidence="6">The sequence shown here is derived from an EMBL/GenBank/DDBJ whole genome shotgun (WGS) entry which is preliminary data.</text>
</comment>
<feature type="domain" description="ANTAR" evidence="5">
    <location>
        <begin position="167"/>
        <end position="230"/>
    </location>
</feature>
<dbReference type="SMART" id="SM00065">
    <property type="entry name" value="GAF"/>
    <property type="match status" value="1"/>
</dbReference>
<reference evidence="7" key="1">
    <citation type="journal article" date="2019" name="Int. J. Syst. Evol. Microbiol.">
        <title>The Global Catalogue of Microorganisms (GCM) 10K type strain sequencing project: providing services to taxonomists for standard genome sequencing and annotation.</title>
        <authorList>
            <consortium name="The Broad Institute Genomics Platform"/>
            <consortium name="The Broad Institute Genome Sequencing Center for Infectious Disease"/>
            <person name="Wu L."/>
            <person name="Ma J."/>
        </authorList>
    </citation>
    <scope>NUCLEOTIDE SEQUENCE [LARGE SCALE GENOMIC DNA]</scope>
    <source>
        <strain evidence="7">JCM 16540</strain>
    </source>
</reference>
<gene>
    <name evidence="6" type="ORF">GCM10022197_12100</name>
</gene>
<dbReference type="InterPro" id="IPR012074">
    <property type="entry name" value="GAF_ANTAR"/>
</dbReference>
<dbReference type="InterPro" id="IPR036388">
    <property type="entry name" value="WH-like_DNA-bd_sf"/>
</dbReference>
<keyword evidence="4" id="KW-0804">Transcription</keyword>
<dbReference type="SMART" id="SM01012">
    <property type="entry name" value="ANTAR"/>
    <property type="match status" value="1"/>
</dbReference>
<evidence type="ECO:0000256" key="2">
    <source>
        <dbReference type="ARBA" id="ARBA00022777"/>
    </source>
</evidence>
<keyword evidence="7" id="KW-1185">Reference proteome</keyword>
<dbReference type="PROSITE" id="PS50921">
    <property type="entry name" value="ANTAR"/>
    <property type="match status" value="1"/>
</dbReference>
<dbReference type="InterPro" id="IPR005561">
    <property type="entry name" value="ANTAR"/>
</dbReference>
<evidence type="ECO:0000313" key="6">
    <source>
        <dbReference type="EMBL" id="GAA3558376.1"/>
    </source>
</evidence>
<evidence type="ECO:0000259" key="5">
    <source>
        <dbReference type="PROSITE" id="PS50921"/>
    </source>
</evidence>
<dbReference type="InterPro" id="IPR003018">
    <property type="entry name" value="GAF"/>
</dbReference>
<dbReference type="InterPro" id="IPR029016">
    <property type="entry name" value="GAF-like_dom_sf"/>
</dbReference>
<evidence type="ECO:0000256" key="1">
    <source>
        <dbReference type="ARBA" id="ARBA00022679"/>
    </source>
</evidence>
<dbReference type="Pfam" id="PF13185">
    <property type="entry name" value="GAF_2"/>
    <property type="match status" value="1"/>
</dbReference>
<accession>A0ABP6X3G8</accession>
<keyword evidence="1" id="KW-0808">Transferase</keyword>
<dbReference type="Pfam" id="PF03861">
    <property type="entry name" value="ANTAR"/>
    <property type="match status" value="1"/>
</dbReference>
<dbReference type="Gene3D" id="1.10.10.10">
    <property type="entry name" value="Winged helix-like DNA-binding domain superfamily/Winged helix DNA-binding domain"/>
    <property type="match status" value="1"/>
</dbReference>
<name>A0ABP6X3G8_9ACTN</name>
<protein>
    <submittedName>
        <fullName evidence="6">GAF and ANTAR domain-containing protein</fullName>
    </submittedName>
</protein>